<name>A0ABD3P9Q2_9STRA</name>
<reference evidence="1 2" key="1">
    <citation type="journal article" date="2020" name="G3 (Bethesda)">
        <title>Improved Reference Genome for Cyclotella cryptica CCMP332, a Model for Cell Wall Morphogenesis, Salinity Adaptation, and Lipid Production in Diatoms (Bacillariophyta).</title>
        <authorList>
            <person name="Roberts W.R."/>
            <person name="Downey K.M."/>
            <person name="Ruck E.C."/>
            <person name="Traller J.C."/>
            <person name="Alverson A.J."/>
        </authorList>
    </citation>
    <scope>NUCLEOTIDE SEQUENCE [LARGE SCALE GENOMIC DNA]</scope>
    <source>
        <strain evidence="1 2">CCMP332</strain>
    </source>
</reference>
<keyword evidence="2" id="KW-1185">Reference proteome</keyword>
<gene>
    <name evidence="1" type="ORF">HJC23_003504</name>
</gene>
<proteinExistence type="predicted"/>
<sequence>MQEAISSAQRRGDEARAQVAATLGVYEPHPRSSRRQRSTRYGAAAAELFEREFGGGGMVALMLVVTQAMKIIGKIMEVEVLES</sequence>
<protein>
    <submittedName>
        <fullName evidence="1">Uncharacterized protein</fullName>
    </submittedName>
</protein>
<comment type="caution">
    <text evidence="1">The sequence shown here is derived from an EMBL/GenBank/DDBJ whole genome shotgun (WGS) entry which is preliminary data.</text>
</comment>
<dbReference type="EMBL" id="JABMIG020000229">
    <property type="protein sequence ID" value="KAL3784752.1"/>
    <property type="molecule type" value="Genomic_DNA"/>
</dbReference>
<dbReference type="AlphaFoldDB" id="A0ABD3P9Q2"/>
<evidence type="ECO:0000313" key="2">
    <source>
        <dbReference type="Proteomes" id="UP001516023"/>
    </source>
</evidence>
<organism evidence="1 2">
    <name type="scientific">Cyclotella cryptica</name>
    <dbReference type="NCBI Taxonomy" id="29204"/>
    <lineage>
        <taxon>Eukaryota</taxon>
        <taxon>Sar</taxon>
        <taxon>Stramenopiles</taxon>
        <taxon>Ochrophyta</taxon>
        <taxon>Bacillariophyta</taxon>
        <taxon>Coscinodiscophyceae</taxon>
        <taxon>Thalassiosirophycidae</taxon>
        <taxon>Stephanodiscales</taxon>
        <taxon>Stephanodiscaceae</taxon>
        <taxon>Cyclotella</taxon>
    </lineage>
</organism>
<dbReference type="Proteomes" id="UP001516023">
    <property type="component" value="Unassembled WGS sequence"/>
</dbReference>
<accession>A0ABD3P9Q2</accession>
<evidence type="ECO:0000313" key="1">
    <source>
        <dbReference type="EMBL" id="KAL3784752.1"/>
    </source>
</evidence>